<dbReference type="RefSeq" id="WP_203795687.1">
    <property type="nucleotide sequence ID" value="NZ_BAAAQE010000036.1"/>
</dbReference>
<comment type="caution">
    <text evidence="2">The sequence shown here is derived from an EMBL/GenBank/DDBJ whole genome shotgun (WGS) entry which is preliminary data.</text>
</comment>
<dbReference type="InterPro" id="IPR024029">
    <property type="entry name" value="Pyridox_Oxase_FMN-dep"/>
</dbReference>
<dbReference type="PANTHER" id="PTHR42815:SF2">
    <property type="entry name" value="FAD-BINDING, PUTATIVE (AFU_ORTHOLOGUE AFUA_6G07600)-RELATED"/>
    <property type="match status" value="1"/>
</dbReference>
<reference evidence="2 3" key="1">
    <citation type="submission" date="2021-01" db="EMBL/GenBank/DDBJ databases">
        <title>Whole genome shotgun sequence of Actinoplanes couchii NBRC 106145.</title>
        <authorList>
            <person name="Komaki H."/>
            <person name="Tamura T."/>
        </authorList>
    </citation>
    <scope>NUCLEOTIDE SEQUENCE [LARGE SCALE GENOMIC DNA]</scope>
    <source>
        <strain evidence="2 3">NBRC 106145</strain>
    </source>
</reference>
<dbReference type="SUPFAM" id="SSF50475">
    <property type="entry name" value="FMN-binding split barrel"/>
    <property type="match status" value="1"/>
</dbReference>
<organism evidence="2 3">
    <name type="scientific">Actinoplanes couchii</name>
    <dbReference type="NCBI Taxonomy" id="403638"/>
    <lineage>
        <taxon>Bacteria</taxon>
        <taxon>Bacillati</taxon>
        <taxon>Actinomycetota</taxon>
        <taxon>Actinomycetes</taxon>
        <taxon>Micromonosporales</taxon>
        <taxon>Micromonosporaceae</taxon>
        <taxon>Actinoplanes</taxon>
    </lineage>
</organism>
<feature type="domain" description="Pyridoxamine 5'-phosphate oxidase N-terminal" evidence="1">
    <location>
        <begin position="31"/>
        <end position="124"/>
    </location>
</feature>
<sequence length="187" mass="20720">MTEHVVTTEEELRELVAPPHPEIRDKALTLIDPETARFLRASTFFVLATTAADGSMDVSPRGEPAGGVQVLDDHHLAFVDRPGNRRLDSFRNILQHPRVGMLFIVPGMRECVRVNGEATLLREPSFATGPGIGVRVRIEEIFVHCGQALRRSSLWDREGWPGDGIVPTTVDLIASQRKHRPSLITSS</sequence>
<evidence type="ECO:0000313" key="2">
    <source>
        <dbReference type="EMBL" id="GID54586.1"/>
    </source>
</evidence>
<dbReference type="Proteomes" id="UP000612282">
    <property type="component" value="Unassembled WGS sequence"/>
</dbReference>
<dbReference type="PANTHER" id="PTHR42815">
    <property type="entry name" value="FAD-BINDING, PUTATIVE (AFU_ORTHOLOGUE AFUA_6G07600)-RELATED"/>
    <property type="match status" value="1"/>
</dbReference>
<dbReference type="Pfam" id="PF01243">
    <property type="entry name" value="PNPOx_N"/>
    <property type="match status" value="1"/>
</dbReference>
<name>A0ABQ3X7U5_9ACTN</name>
<dbReference type="EMBL" id="BOMG01000042">
    <property type="protein sequence ID" value="GID54586.1"/>
    <property type="molecule type" value="Genomic_DNA"/>
</dbReference>
<proteinExistence type="predicted"/>
<dbReference type="InterPro" id="IPR012349">
    <property type="entry name" value="Split_barrel_FMN-bd"/>
</dbReference>
<gene>
    <name evidence="2" type="ORF">Aco03nite_029900</name>
</gene>
<dbReference type="InterPro" id="IPR011576">
    <property type="entry name" value="Pyridox_Oxase_N"/>
</dbReference>
<evidence type="ECO:0000313" key="3">
    <source>
        <dbReference type="Proteomes" id="UP000612282"/>
    </source>
</evidence>
<evidence type="ECO:0000259" key="1">
    <source>
        <dbReference type="Pfam" id="PF01243"/>
    </source>
</evidence>
<accession>A0ABQ3X7U5</accession>
<dbReference type="NCBIfam" id="TIGR04025">
    <property type="entry name" value="PPOX_FMN_DR2398"/>
    <property type="match status" value="1"/>
</dbReference>
<keyword evidence="3" id="KW-1185">Reference proteome</keyword>
<dbReference type="Gene3D" id="2.30.110.10">
    <property type="entry name" value="Electron Transport, Fmn-binding Protein, Chain A"/>
    <property type="match status" value="1"/>
</dbReference>
<protein>
    <recommendedName>
        <fullName evidence="1">Pyridoxamine 5'-phosphate oxidase N-terminal domain-containing protein</fullName>
    </recommendedName>
</protein>